<dbReference type="Pfam" id="PF03732">
    <property type="entry name" value="Retrotrans_gag"/>
    <property type="match status" value="1"/>
</dbReference>
<evidence type="ECO:0000256" key="20">
    <source>
        <dbReference type="ARBA" id="ARBA00023172"/>
    </source>
</evidence>
<keyword evidence="2" id="KW-0645">Protease</keyword>
<dbReference type="SMART" id="SM00488">
    <property type="entry name" value="DEXDc2"/>
    <property type="match status" value="1"/>
</dbReference>
<evidence type="ECO:0000256" key="13">
    <source>
        <dbReference type="ARBA" id="ARBA00022842"/>
    </source>
</evidence>
<evidence type="ECO:0000256" key="5">
    <source>
        <dbReference type="ARBA" id="ARBA00022722"/>
    </source>
</evidence>
<dbReference type="Pfam" id="PF17921">
    <property type="entry name" value="Integrase_H2C2"/>
    <property type="match status" value="1"/>
</dbReference>
<evidence type="ECO:0000256" key="14">
    <source>
        <dbReference type="ARBA" id="ARBA00022908"/>
    </source>
</evidence>
<dbReference type="NCBIfam" id="TIGR00604">
    <property type="entry name" value="rad3"/>
    <property type="match status" value="1"/>
</dbReference>
<dbReference type="SMART" id="SM00487">
    <property type="entry name" value="DEXDc"/>
    <property type="match status" value="1"/>
</dbReference>
<keyword evidence="14" id="KW-0229">DNA integration</keyword>
<dbReference type="CDD" id="cd18788">
    <property type="entry name" value="SF2_C_XPD"/>
    <property type="match status" value="1"/>
</dbReference>
<keyword evidence="9" id="KW-0255">Endonuclease</keyword>
<keyword evidence="22" id="KW-0539">Nucleus</keyword>
<dbReference type="InterPro" id="IPR050951">
    <property type="entry name" value="Retrovirus_Pol_polyprotein"/>
</dbReference>
<proteinExistence type="predicted"/>
<dbReference type="CDD" id="cd09274">
    <property type="entry name" value="RNase_HI_RT_Ty3"/>
    <property type="match status" value="1"/>
</dbReference>
<dbReference type="GO" id="GO:0003887">
    <property type="term" value="F:DNA-directed DNA polymerase activity"/>
    <property type="evidence" value="ECO:0007669"/>
    <property type="project" value="UniProtKB-KW"/>
</dbReference>
<evidence type="ECO:0000256" key="11">
    <source>
        <dbReference type="ARBA" id="ARBA00022806"/>
    </source>
</evidence>
<dbReference type="GO" id="GO:0004190">
    <property type="term" value="F:aspartic-type endopeptidase activity"/>
    <property type="evidence" value="ECO:0007669"/>
    <property type="project" value="UniProtKB-KW"/>
</dbReference>
<dbReference type="InterPro" id="IPR010614">
    <property type="entry name" value="RAD3-like_helicase_DEAD"/>
</dbReference>
<dbReference type="PROSITE" id="PS51193">
    <property type="entry name" value="HELICASE_ATP_BIND_2"/>
    <property type="match status" value="1"/>
</dbReference>
<evidence type="ECO:0000313" key="29">
    <source>
        <dbReference type="Proteomes" id="UP000694240"/>
    </source>
</evidence>
<evidence type="ECO:0000256" key="1">
    <source>
        <dbReference type="ARBA" id="ARBA00004123"/>
    </source>
</evidence>
<dbReference type="InterPro" id="IPR056924">
    <property type="entry name" value="SH3_Tf2-1"/>
</dbReference>
<dbReference type="GO" id="GO:0016818">
    <property type="term" value="F:hydrolase activity, acting on acid anhydrides, in phosphorus-containing anhydrides"/>
    <property type="evidence" value="ECO:0007669"/>
    <property type="project" value="InterPro"/>
</dbReference>
<dbReference type="InterPro" id="IPR000477">
    <property type="entry name" value="RT_dom"/>
</dbReference>
<dbReference type="GO" id="GO:0051536">
    <property type="term" value="F:iron-sulfur cluster binding"/>
    <property type="evidence" value="ECO:0007669"/>
    <property type="project" value="UniProtKB-KW"/>
</dbReference>
<evidence type="ECO:0000259" key="26">
    <source>
        <dbReference type="PROSITE" id="PS50994"/>
    </source>
</evidence>
<sequence length="2428" mass="274472">MVSELRSRSLQNNPVEAEASELDQATEETINSRLDLILNRTQALEVSVAEQNKKIDKNIADMFEIVKSMKSNQASSSGKIGVDKNYTAVSATPGSFDDSSGQPRGYKSGPQASYAGITRIGKVDFPRFDGNQARDWLFQVEEFFEVDHTPQDMKVKMAAIHFNGKAATWHRSLLHTPGTKRVLRDWEAYKLELLDRFEDVLDDPISELKQLQETNGIVEYHDKFELIKNRLDLSEDYLVGAYLAGLKVDTQMHIRMFEPLTIKQCFLLGKLYEKAHPPHKTTSTQWSNNRNVQRPIANVKKEFSPPSAEQVSNSNDSRKPARKFLSQEEMSERRAKGLCYICDEKYTPDHYLKHKKTQIYMIEVEEEGEDNTGETKDGELQVVTYEEQCKPQVSVSAVNGVADYSTMKVRGLHAKKAVFVLLDSGSTHNFMDPRTTATLGIEHRPAGATKVSVADGSKLGVQGLVDKFKWEFHGVPFQADFMIIPLGGCDVVLGVQWLETLGDITWNLKKFEFSFMWGHKRVLLHGIKQGSIREVKTIKFNKAQEEQVQISMICAHTKENVNDWSVSAIEGTTGSNDSVPAITQLKDSFGDIFAEPIALPPFRANHNHKIPLKEGSDPVNQRPYRYAVYQKDEIDRIVEEMLANGTIQASSSPYASPVVLVKKKDGTWRLCVDYRGLNSLTIKDRFPIPLIEDLMDELGGSTVFSKIDLRAGYHQVRMEPEDIHKTAFKTHSGHYEYIVMPFGLTNAPATFQGLMNSVFKEFLRKFVLIFFDDILIYSPTMEEHIKHLAQVFQKMREYSLYAKESKCAFATSRVEYLGHYIEAGGVSTDPNKITAVSEWPVPTTLKQLRGFLGLAGYYRRFVKNFGTIARPLTLLTKKEAFLWTAEALESFTKLKEALCQAPVLALPRFDKPFLVETDACTQGIGAVLMQEGHPLAYISRHLKGKQLNLSIYEKELLAVVFAVQKWRHYLLPHHFVIKTDQRSLKYLLEQRLNTPIQQQWLPKLLEFDYEIQYRLGKENIAADALSRVDGSEVLHMAMSVLECDLLQDIQAHYATDCELQKVIKDLEQNPKAKKHFSWVQSVLRRKSKIVVPHDLQLRNKILQWMHYSGSGGHSGRDATIQRVKSLFYWKGMAVDIQQYIRSCSVCQQCKYDTAAYPGLLQPLSIPEAIWTDISMDFIDGLPISSGKSVILVVVDRLTKAAHFIGLAHPYTAITVAQAFLDNIFKLHGCPRSIVSDRDTVFLSNFWTELFALQGVELKFSSAYHPQSDGQTEVVNRCLETYLRCMCSERPHLWSNWLALAEFWYNTNYHTSTQMSPFEAVYGQAPPIHLPYLPGESKVAVVARSLEEREKMLLILKFHLLRAQHRMKQFADLHRTERSFAVGDSVFVKLQPYRQGSVVIRSNQKLAPKYYGPYKIIDRCGKVAYKLLLPTGSLIHPVFHVSQLKAVVGNVHTSSQLPSIVSDVLLKEPVAILDRKMVKRQGRAATMVLVHWTNETEEEATWEYLFDLQKKFPAFEPCGQEVSGLFLIVLPDFLHGILQPRVQTGSSSSKSAAKSMTEKREFPAFPYKPYSIQIDFMNALYQFLDKGGVSMLESPTGTGKSLSIICSALQWLIDRKEKRISESHKVDGNDDEDEPDWMRTFTPNEEDRSSDDNKTIKSPFPLRKERVPQVFSNPTEGDEADLNDQEFLLEEYESQDESSPGGGNSKRKPARGFDSSSSEDENHCSDDEQGFKVFFCSRTHSQLSQFVKELRKTVFASKLNVVCLGSRKNLCINEDVLKLGNVTRINERCLDLQKKKKSQVSKKKNLGANVRLGRTKVSCRCPMLRKHKLQREFKAESFQQEAMDIEDLVQLGRQMRTCPYYGSRRMAPAADLVILPYQSLLSKSSRESLGLSLKNSVVIIDEAHNLADTLLSMHDAKITVSQLEDIHCSIESYLGRFQNLLGAGNRRYIQIMLILTRALLKPLASDWNLNSVNVGLDTGNPSKSKPCGACSMAINDFLFSLNIDNINLVKLLAYIKESNIIHKVSGYGERVAMLQKDPVAHEEMSKLTSFRAFSDMLVALTNNNGDGRIIISRTSSSASGQQGGYIKYVMLTGAKLFSEVVDEAHAVILAGGTLQPIEETRERLFPWLPSDQLQFFSCSHIVPSESIMPIAVSHGPSGQSFDFSHSSRGSTGMIQELGLLMSNLVAVVPEGVIVFFSSFEYETQVHTAWSNSGILRRIMKKKRVFREPRRNTEVEAVLRDYKEAIESERGAIMLAVVGGKVSEGINFSDSMCRCVVMVGLPYPSPSDIELLERIKHIEGLGDSDSVKPSVTLVDDSYYSGDVQAGFGVLKSCKRRGKEYYENLCMKAVNQSIGRAIRHEKDYASILLVDARYSNDPSKRTSHSHPSNKLPNWIKDCLIYSTKGYGDVHRLLHQFFKHKNVENSSETNQH</sequence>
<evidence type="ECO:0000256" key="6">
    <source>
        <dbReference type="ARBA" id="ARBA00022723"/>
    </source>
</evidence>
<dbReference type="PANTHER" id="PTHR37984">
    <property type="entry name" value="PROTEIN CBG26694"/>
    <property type="match status" value="1"/>
</dbReference>
<evidence type="ECO:0000256" key="21">
    <source>
        <dbReference type="ARBA" id="ARBA00023235"/>
    </source>
</evidence>
<dbReference type="Pfam" id="PF13307">
    <property type="entry name" value="Helicase_C_2"/>
    <property type="match status" value="1"/>
</dbReference>
<dbReference type="CDD" id="cd00303">
    <property type="entry name" value="retropepsin_like"/>
    <property type="match status" value="1"/>
</dbReference>
<evidence type="ECO:0000313" key="28">
    <source>
        <dbReference type="EMBL" id="KAG7652433.1"/>
    </source>
</evidence>
<keyword evidence="16" id="KW-0239">DNA-directed DNA polymerase</keyword>
<feature type="domain" description="Helicase ATP-binding" evidence="27">
    <location>
        <begin position="1558"/>
        <end position="1952"/>
    </location>
</feature>
<keyword evidence="20" id="KW-0233">DNA recombination</keyword>
<comment type="subcellular location">
    <subcellularLocation>
        <location evidence="1">Nucleus</location>
    </subcellularLocation>
</comment>
<dbReference type="InterPro" id="IPR014013">
    <property type="entry name" value="Helic_SF1/SF2_ATP-bd_DinG/Rad3"/>
</dbReference>
<dbReference type="Proteomes" id="UP000694240">
    <property type="component" value="Chromosome 1"/>
</dbReference>
<dbReference type="GO" id="GO:0003964">
    <property type="term" value="F:RNA-directed DNA polymerase activity"/>
    <property type="evidence" value="ECO:0007669"/>
    <property type="project" value="UniProtKB-KW"/>
</dbReference>
<evidence type="ECO:0000256" key="12">
    <source>
        <dbReference type="ARBA" id="ARBA00022840"/>
    </source>
</evidence>
<evidence type="ECO:0000256" key="16">
    <source>
        <dbReference type="ARBA" id="ARBA00022932"/>
    </source>
</evidence>
<evidence type="ECO:0000256" key="22">
    <source>
        <dbReference type="ARBA" id="ARBA00023242"/>
    </source>
</evidence>
<evidence type="ECO:0000256" key="3">
    <source>
        <dbReference type="ARBA" id="ARBA00022679"/>
    </source>
</evidence>
<protein>
    <submittedName>
        <fullName evidence="28">P-loop containing nucleoside triphosphate hydrolase</fullName>
    </submittedName>
</protein>
<dbReference type="FunFam" id="3.10.10.10:FF:000007">
    <property type="entry name" value="Retrovirus-related Pol polyprotein from transposon 17.6-like Protein"/>
    <property type="match status" value="1"/>
</dbReference>
<dbReference type="GO" id="GO:0015074">
    <property type="term" value="P:DNA integration"/>
    <property type="evidence" value="ECO:0007669"/>
    <property type="project" value="UniProtKB-KW"/>
</dbReference>
<keyword evidence="18" id="KW-0411">Iron-sulfur</keyword>
<keyword evidence="13" id="KW-0460">Magnesium</keyword>
<evidence type="ECO:0000259" key="27">
    <source>
        <dbReference type="PROSITE" id="PS51193"/>
    </source>
</evidence>
<dbReference type="GO" id="GO:0003678">
    <property type="term" value="F:DNA helicase activity"/>
    <property type="evidence" value="ECO:0007669"/>
    <property type="project" value="InterPro"/>
</dbReference>
<evidence type="ECO:0000259" key="25">
    <source>
        <dbReference type="PROSITE" id="PS50878"/>
    </source>
</evidence>
<dbReference type="Pfam" id="PF24626">
    <property type="entry name" value="SH3_Tf2-1"/>
    <property type="match status" value="1"/>
</dbReference>
<feature type="region of interest" description="Disordered" evidence="24">
    <location>
        <begin position="1"/>
        <end position="26"/>
    </location>
</feature>
<evidence type="ECO:0000256" key="19">
    <source>
        <dbReference type="ARBA" id="ARBA00023125"/>
    </source>
</evidence>
<dbReference type="PROSITE" id="PS50878">
    <property type="entry name" value="RT_POL"/>
    <property type="match status" value="1"/>
</dbReference>
<dbReference type="InterPro" id="IPR041577">
    <property type="entry name" value="RT_RNaseH_2"/>
</dbReference>
<dbReference type="GO" id="GO:0005524">
    <property type="term" value="F:ATP binding"/>
    <property type="evidence" value="ECO:0007669"/>
    <property type="project" value="UniProtKB-KW"/>
</dbReference>
<keyword evidence="4" id="KW-0548">Nucleotidyltransferase</keyword>
<dbReference type="PROSITE" id="PS50994">
    <property type="entry name" value="INTEGRASE"/>
    <property type="match status" value="1"/>
</dbReference>
<organism evidence="28 29">
    <name type="scientific">Arabidopsis thaliana x Arabidopsis arenosa</name>
    <dbReference type="NCBI Taxonomy" id="1240361"/>
    <lineage>
        <taxon>Eukaryota</taxon>
        <taxon>Viridiplantae</taxon>
        <taxon>Streptophyta</taxon>
        <taxon>Embryophyta</taxon>
        <taxon>Tracheophyta</taxon>
        <taxon>Spermatophyta</taxon>
        <taxon>Magnoliopsida</taxon>
        <taxon>eudicotyledons</taxon>
        <taxon>Gunneridae</taxon>
        <taxon>Pentapetalae</taxon>
        <taxon>rosids</taxon>
        <taxon>malvids</taxon>
        <taxon>Brassicales</taxon>
        <taxon>Brassicaceae</taxon>
        <taxon>Camelineae</taxon>
        <taxon>Arabidopsis</taxon>
    </lineage>
</organism>
<dbReference type="CDD" id="cd01647">
    <property type="entry name" value="RT_LTR"/>
    <property type="match status" value="1"/>
</dbReference>
<dbReference type="Pfam" id="PF00078">
    <property type="entry name" value="RVT_1"/>
    <property type="match status" value="1"/>
</dbReference>
<dbReference type="FunFam" id="3.30.70.270:FF:000020">
    <property type="entry name" value="Transposon Tf2-6 polyprotein-like Protein"/>
    <property type="match status" value="1"/>
</dbReference>
<name>A0A8T2GYL4_9BRAS</name>
<feature type="region of interest" description="Disordered" evidence="24">
    <location>
        <begin position="298"/>
        <end position="329"/>
    </location>
</feature>
<keyword evidence="5" id="KW-0540">Nuclease</keyword>
<evidence type="ECO:0000256" key="10">
    <source>
        <dbReference type="ARBA" id="ARBA00022801"/>
    </source>
</evidence>
<feature type="compositionally biased region" description="Acidic residues" evidence="24">
    <location>
        <begin position="1675"/>
        <end position="1695"/>
    </location>
</feature>
<dbReference type="InterPro" id="IPR001584">
    <property type="entry name" value="Integrase_cat-core"/>
</dbReference>
<dbReference type="InterPro" id="IPR041588">
    <property type="entry name" value="Integrase_H2C2"/>
</dbReference>
<evidence type="ECO:0000256" key="2">
    <source>
        <dbReference type="ARBA" id="ARBA00022670"/>
    </source>
</evidence>
<keyword evidence="21" id="KW-0413">Isomerase</keyword>
<dbReference type="GO" id="GO:0006508">
    <property type="term" value="P:proteolysis"/>
    <property type="evidence" value="ECO:0007669"/>
    <property type="project" value="UniProtKB-KW"/>
</dbReference>
<evidence type="ECO:0000256" key="17">
    <source>
        <dbReference type="ARBA" id="ARBA00023004"/>
    </source>
</evidence>
<dbReference type="GO" id="GO:0003677">
    <property type="term" value="F:DNA binding"/>
    <property type="evidence" value="ECO:0007669"/>
    <property type="project" value="UniProtKB-KW"/>
</dbReference>
<dbReference type="InterPro" id="IPR006555">
    <property type="entry name" value="ATP-dep_Helicase_C"/>
</dbReference>
<keyword evidence="19" id="KW-0238">DNA-binding</keyword>
<feature type="domain" description="Reverse transcriptase" evidence="25">
    <location>
        <begin position="642"/>
        <end position="821"/>
    </location>
</feature>
<evidence type="ECO:0000256" key="7">
    <source>
        <dbReference type="ARBA" id="ARBA00022741"/>
    </source>
</evidence>
<gene>
    <name evidence="28" type="ORF">ISN45_At01g071770</name>
</gene>
<dbReference type="InterPro" id="IPR002464">
    <property type="entry name" value="DNA/RNA_helicase_DEAH_CS"/>
</dbReference>
<keyword evidence="29" id="KW-1185">Reference proteome</keyword>
<dbReference type="PANTHER" id="PTHR37984:SF5">
    <property type="entry name" value="PROTEIN NYNRIN-LIKE"/>
    <property type="match status" value="1"/>
</dbReference>
<keyword evidence="17" id="KW-0408">Iron</keyword>
<dbReference type="Pfam" id="PF06733">
    <property type="entry name" value="DEAD_2"/>
    <property type="match status" value="1"/>
</dbReference>
<reference evidence="28 29" key="1">
    <citation type="submission" date="2020-12" db="EMBL/GenBank/DDBJ databases">
        <title>Concerted genomic and epigenomic changes stabilize Arabidopsis allopolyploids.</title>
        <authorList>
            <person name="Chen Z."/>
        </authorList>
    </citation>
    <scope>NUCLEOTIDE SEQUENCE [LARGE SCALE GENOMIC DNA]</scope>
    <source>
        <strain evidence="28">Allo738</strain>
        <tissue evidence="28">Leaf</tissue>
    </source>
</reference>
<dbReference type="GO" id="GO:0006974">
    <property type="term" value="P:DNA damage response"/>
    <property type="evidence" value="ECO:0007669"/>
    <property type="project" value="UniProtKB-ARBA"/>
</dbReference>
<keyword evidence="11" id="KW-0347">Helicase</keyword>
<evidence type="ECO:0000256" key="15">
    <source>
        <dbReference type="ARBA" id="ARBA00022918"/>
    </source>
</evidence>
<feature type="region of interest" description="Disordered" evidence="24">
    <location>
        <begin position="1622"/>
        <end position="1723"/>
    </location>
</feature>
<evidence type="ECO:0000256" key="4">
    <source>
        <dbReference type="ARBA" id="ARBA00022695"/>
    </source>
</evidence>
<keyword evidence="6" id="KW-0479">Metal-binding</keyword>
<dbReference type="GO" id="GO:0005634">
    <property type="term" value="C:nucleus"/>
    <property type="evidence" value="ECO:0007669"/>
    <property type="project" value="UniProtKB-SubCell"/>
</dbReference>
<dbReference type="InterPro" id="IPR005162">
    <property type="entry name" value="Retrotrans_gag_dom"/>
</dbReference>
<evidence type="ECO:0000256" key="24">
    <source>
        <dbReference type="SAM" id="MobiDB-lite"/>
    </source>
</evidence>
<dbReference type="GO" id="GO:0046872">
    <property type="term" value="F:metal ion binding"/>
    <property type="evidence" value="ECO:0007669"/>
    <property type="project" value="UniProtKB-KW"/>
</dbReference>
<keyword evidence="12" id="KW-0067">ATP-binding</keyword>
<evidence type="ECO:0000256" key="23">
    <source>
        <dbReference type="ARBA" id="ARBA00023268"/>
    </source>
</evidence>
<keyword evidence="10 28" id="KW-0378">Hydrolase</keyword>
<dbReference type="GO" id="GO:0006310">
    <property type="term" value="P:DNA recombination"/>
    <property type="evidence" value="ECO:0007669"/>
    <property type="project" value="UniProtKB-KW"/>
</dbReference>
<keyword evidence="8" id="KW-0064">Aspartyl protease</keyword>
<keyword evidence="7" id="KW-0547">Nucleotide-binding</keyword>
<dbReference type="SMART" id="SM00491">
    <property type="entry name" value="HELICc2"/>
    <property type="match status" value="1"/>
</dbReference>
<dbReference type="GO" id="GO:0004519">
    <property type="term" value="F:endonuclease activity"/>
    <property type="evidence" value="ECO:0007669"/>
    <property type="project" value="UniProtKB-KW"/>
</dbReference>
<feature type="compositionally biased region" description="Basic and acidic residues" evidence="24">
    <location>
        <begin position="1644"/>
        <end position="1654"/>
    </location>
</feature>
<keyword evidence="23" id="KW-0511">Multifunctional enzyme</keyword>
<keyword evidence="15" id="KW-0695">RNA-directed DNA polymerase</keyword>
<dbReference type="InterPro" id="IPR013020">
    <property type="entry name" value="Rad3/Chl1-like"/>
</dbReference>
<evidence type="ECO:0000256" key="8">
    <source>
        <dbReference type="ARBA" id="ARBA00022750"/>
    </source>
</evidence>
<dbReference type="InterPro" id="IPR014001">
    <property type="entry name" value="Helicase_ATP-bd"/>
</dbReference>
<evidence type="ECO:0000256" key="18">
    <source>
        <dbReference type="ARBA" id="ARBA00023014"/>
    </source>
</evidence>
<dbReference type="InterPro" id="IPR006554">
    <property type="entry name" value="Helicase-like_DEXD_c2"/>
</dbReference>
<accession>A0A8T2GYL4</accession>
<feature type="domain" description="Integrase catalytic" evidence="26">
    <location>
        <begin position="1162"/>
        <end position="1324"/>
    </location>
</feature>
<dbReference type="EMBL" id="JAEFBK010000001">
    <property type="protein sequence ID" value="KAG7652433.1"/>
    <property type="molecule type" value="Genomic_DNA"/>
</dbReference>
<keyword evidence="3" id="KW-0808">Transferase</keyword>
<dbReference type="FunFam" id="1.10.340.70:FF:000001">
    <property type="entry name" value="Retrovirus-related Pol polyprotein from transposon gypsy-like Protein"/>
    <property type="match status" value="1"/>
</dbReference>
<dbReference type="Pfam" id="PF17919">
    <property type="entry name" value="RT_RNaseH_2"/>
    <property type="match status" value="1"/>
</dbReference>
<dbReference type="PROSITE" id="PS00690">
    <property type="entry name" value="DEAH_ATP_HELICASE"/>
    <property type="match status" value="1"/>
</dbReference>
<evidence type="ECO:0000256" key="9">
    <source>
        <dbReference type="ARBA" id="ARBA00022759"/>
    </source>
</evidence>
<comment type="caution">
    <text evidence="28">The sequence shown here is derived from an EMBL/GenBank/DDBJ whole genome shotgun (WGS) entry which is preliminary data.</text>
</comment>